<dbReference type="EMBL" id="SDAM02000350">
    <property type="protein sequence ID" value="KAH6824372.1"/>
    <property type="molecule type" value="Genomic_DNA"/>
</dbReference>
<dbReference type="Gene3D" id="1.20.140.40">
    <property type="entry name" value="Invertase/pectin methylesterase inhibitor family protein"/>
    <property type="match status" value="1"/>
</dbReference>
<comment type="similarity">
    <text evidence="3">Belongs to the PMEI family.</text>
</comment>
<dbReference type="GO" id="GO:0004857">
    <property type="term" value="F:enzyme inhibitor activity"/>
    <property type="evidence" value="ECO:0007669"/>
    <property type="project" value="InterPro"/>
</dbReference>
<dbReference type="AlphaFoldDB" id="A0AAD4IZB6"/>
<keyword evidence="2" id="KW-1015">Disulfide bond</keyword>
<evidence type="ECO:0000313" key="7">
    <source>
        <dbReference type="Proteomes" id="UP001190926"/>
    </source>
</evidence>
<reference evidence="6 7" key="1">
    <citation type="journal article" date="2021" name="Nat. Commun.">
        <title>Incipient diploidization of the medicinal plant Perilla within 10,000 years.</title>
        <authorList>
            <person name="Zhang Y."/>
            <person name="Shen Q."/>
            <person name="Leng L."/>
            <person name="Zhang D."/>
            <person name="Chen S."/>
            <person name="Shi Y."/>
            <person name="Ning Z."/>
            <person name="Chen S."/>
        </authorList>
    </citation>
    <scope>NUCLEOTIDE SEQUENCE [LARGE SCALE GENOMIC DNA]</scope>
    <source>
        <strain evidence="7">cv. PC099</strain>
    </source>
</reference>
<evidence type="ECO:0000256" key="4">
    <source>
        <dbReference type="SAM" id="SignalP"/>
    </source>
</evidence>
<name>A0AAD4IZB6_PERFH</name>
<feature type="domain" description="Pectinesterase inhibitor" evidence="5">
    <location>
        <begin position="25"/>
        <end position="167"/>
    </location>
</feature>
<dbReference type="FunFam" id="1.20.140.40:FF:000009">
    <property type="entry name" value="Invertase/pectin methylesterase inhibitor family protein"/>
    <property type="match status" value="1"/>
</dbReference>
<dbReference type="Pfam" id="PF04043">
    <property type="entry name" value="PMEI"/>
    <property type="match status" value="1"/>
</dbReference>
<feature type="chain" id="PRO_5042010948" description="Pectinesterase inhibitor domain-containing protein" evidence="4">
    <location>
        <begin position="20"/>
        <end position="172"/>
    </location>
</feature>
<gene>
    <name evidence="6" type="ORF">C2S53_017318</name>
</gene>
<feature type="signal peptide" evidence="4">
    <location>
        <begin position="1"/>
        <end position="19"/>
    </location>
</feature>
<dbReference type="InterPro" id="IPR035513">
    <property type="entry name" value="Invertase/methylesterase_inhib"/>
</dbReference>
<comment type="caution">
    <text evidence="6">The sequence shown here is derived from an EMBL/GenBank/DDBJ whole genome shotgun (WGS) entry which is preliminary data.</text>
</comment>
<dbReference type="InterPro" id="IPR052421">
    <property type="entry name" value="PCW_Enzyme_Inhibitor"/>
</dbReference>
<evidence type="ECO:0000256" key="3">
    <source>
        <dbReference type="ARBA" id="ARBA00038471"/>
    </source>
</evidence>
<keyword evidence="1 4" id="KW-0732">Signal</keyword>
<evidence type="ECO:0000256" key="1">
    <source>
        <dbReference type="ARBA" id="ARBA00022729"/>
    </source>
</evidence>
<proteinExistence type="inferred from homology"/>
<evidence type="ECO:0000259" key="5">
    <source>
        <dbReference type="SMART" id="SM00856"/>
    </source>
</evidence>
<dbReference type="PANTHER" id="PTHR36710">
    <property type="entry name" value="PECTINESTERASE INHIBITOR-LIKE"/>
    <property type="match status" value="1"/>
</dbReference>
<dbReference type="NCBIfam" id="TIGR01614">
    <property type="entry name" value="PME_inhib"/>
    <property type="match status" value="1"/>
</dbReference>
<organism evidence="6 7">
    <name type="scientific">Perilla frutescens var. hirtella</name>
    <name type="common">Perilla citriodora</name>
    <name type="synonym">Perilla setoyensis</name>
    <dbReference type="NCBI Taxonomy" id="608512"/>
    <lineage>
        <taxon>Eukaryota</taxon>
        <taxon>Viridiplantae</taxon>
        <taxon>Streptophyta</taxon>
        <taxon>Embryophyta</taxon>
        <taxon>Tracheophyta</taxon>
        <taxon>Spermatophyta</taxon>
        <taxon>Magnoliopsida</taxon>
        <taxon>eudicotyledons</taxon>
        <taxon>Gunneridae</taxon>
        <taxon>Pentapetalae</taxon>
        <taxon>asterids</taxon>
        <taxon>lamiids</taxon>
        <taxon>Lamiales</taxon>
        <taxon>Lamiaceae</taxon>
        <taxon>Nepetoideae</taxon>
        <taxon>Elsholtzieae</taxon>
        <taxon>Perilla</taxon>
    </lineage>
</organism>
<dbReference type="Proteomes" id="UP001190926">
    <property type="component" value="Unassembled WGS sequence"/>
</dbReference>
<evidence type="ECO:0000256" key="2">
    <source>
        <dbReference type="ARBA" id="ARBA00023157"/>
    </source>
</evidence>
<dbReference type="PANTHER" id="PTHR36710:SF13">
    <property type="entry name" value="PUTATIVE-RELATED"/>
    <property type="match status" value="1"/>
</dbReference>
<protein>
    <recommendedName>
        <fullName evidence="5">Pectinesterase inhibitor domain-containing protein</fullName>
    </recommendedName>
</protein>
<dbReference type="SMART" id="SM00856">
    <property type="entry name" value="PMEI"/>
    <property type="match status" value="1"/>
</dbReference>
<evidence type="ECO:0000313" key="6">
    <source>
        <dbReference type="EMBL" id="KAH6824372.1"/>
    </source>
</evidence>
<sequence length="172" mass="18597">MKIQISLILLSIMILQSDAVSSSQKDQNLIETTCKNTPDYKLCTSIIRADRGAAAADVPGLGLIVVAVVKKKTQEMLATINKQSKSAAKKLLPPLRRCKEVYKAVLEGDIPVAETAIRGNPKFAETAMADARIEANLCERAFEGVAPSPFTSQNNYVENVAAVARAIIRNLL</sequence>
<keyword evidence="7" id="KW-1185">Reference proteome</keyword>
<dbReference type="InterPro" id="IPR006501">
    <property type="entry name" value="Pectinesterase_inhib_dom"/>
</dbReference>
<accession>A0AAD4IZB6</accession>
<dbReference type="SUPFAM" id="SSF101148">
    <property type="entry name" value="Plant invertase/pectin methylesterase inhibitor"/>
    <property type="match status" value="1"/>
</dbReference>